<dbReference type="Proteomes" id="UP000243924">
    <property type="component" value="Chromosome I"/>
</dbReference>
<dbReference type="InterPro" id="IPR004089">
    <property type="entry name" value="MCPsignal_dom"/>
</dbReference>
<proteinExistence type="inferred from homology"/>
<dbReference type="RefSeq" id="WP_092388469.1">
    <property type="nucleotide sequence ID" value="NZ_LT629787.1"/>
</dbReference>
<keyword evidence="7" id="KW-1185">Reference proteome</keyword>
<evidence type="ECO:0000313" key="7">
    <source>
        <dbReference type="Proteomes" id="UP000243924"/>
    </source>
</evidence>
<dbReference type="InterPro" id="IPR004090">
    <property type="entry name" value="Chemotax_Me-accpt_rcpt"/>
</dbReference>
<evidence type="ECO:0000313" key="6">
    <source>
        <dbReference type="EMBL" id="SDU30785.1"/>
    </source>
</evidence>
<protein>
    <submittedName>
        <fullName evidence="6">ABC-type amino acid transport substrate-binding protein</fullName>
    </submittedName>
</protein>
<gene>
    <name evidence="6" type="ORF">SAMN05216210_3016</name>
</gene>
<evidence type="ECO:0000256" key="1">
    <source>
        <dbReference type="ARBA" id="ARBA00010333"/>
    </source>
</evidence>
<dbReference type="GO" id="GO:0016020">
    <property type="term" value="C:membrane"/>
    <property type="evidence" value="ECO:0007669"/>
    <property type="project" value="InterPro"/>
</dbReference>
<dbReference type="OrthoDB" id="9177152at2"/>
<accession>A0A1H2HG40</accession>
<dbReference type="AlphaFoldDB" id="A0A1H2HG40"/>
<feature type="domain" description="Methyl-accepting transducer" evidence="5">
    <location>
        <begin position="76"/>
        <end position="209"/>
    </location>
</feature>
<name>A0A1H2HG40_9GAMM</name>
<dbReference type="GO" id="GO:0007165">
    <property type="term" value="P:signal transduction"/>
    <property type="evidence" value="ECO:0007669"/>
    <property type="project" value="UniProtKB-KW"/>
</dbReference>
<dbReference type="Gene3D" id="3.40.190.10">
    <property type="entry name" value="Periplasmic binding protein-like II"/>
    <property type="match status" value="2"/>
</dbReference>
<dbReference type="SUPFAM" id="SSF58104">
    <property type="entry name" value="Methyl-accepting chemotaxis protein (MCP) signaling domain"/>
    <property type="match status" value="1"/>
</dbReference>
<keyword evidence="2" id="KW-0732">Signal</keyword>
<dbReference type="PANTHER" id="PTHR35936">
    <property type="entry name" value="MEMBRANE-BOUND LYTIC MUREIN TRANSGLYCOSYLASE F"/>
    <property type="match status" value="1"/>
</dbReference>
<dbReference type="CDD" id="cd13530">
    <property type="entry name" value="PBP2_peptides_like"/>
    <property type="match status" value="1"/>
</dbReference>
<evidence type="ECO:0000256" key="2">
    <source>
        <dbReference type="ARBA" id="ARBA00022729"/>
    </source>
</evidence>
<dbReference type="PROSITE" id="PS50111">
    <property type="entry name" value="CHEMOTAXIS_TRANSDUC_2"/>
    <property type="match status" value="1"/>
</dbReference>
<evidence type="ECO:0000256" key="4">
    <source>
        <dbReference type="PROSITE-ProRule" id="PRU00284"/>
    </source>
</evidence>
<sequence length="604" mass="67527">MSWFLRTAAPPSQPALDDWQQALLSGDWDRALQLEQGRMPSALRERLHSQPANAEQDAGVAVLLGRVQALQRHARQAIEQVEGTFAEISARSSEQLTFLAKTRDNLGSSSSGAEQLRTEMDLELRATQTFFSTEFAELANSLDERSQSSRQVIDAIDHIGRTVQLLSINAAIEAAHAGEQGRGFAVVAQEIRELALSTQANAQQAYSQIDLAPVSEQLQGMLQDADARLELLGQRVNESLQTLHRQLDHMADHLNEIEANNKVMAAGVALGEAADQHLLARNNWSLDLLHDMHSIYRELPNQQRPQAVQKLLAEEKLHTHPRSDRLDAIRQRGELRIAIEPHFKGLSFRQQTGEPLQGMDAELARAFARWLGVKCHFVEYPWDRCLQLLEAGSRRREAEVDVVWSALPPMPDYGQVAFSDPYVFLPYVLAKRAGDSRIQRLDDLQGKVLGCIDDPAALEVLEQAGLRWESNRHTPGGRIELANLLAYNDQSLIHDCLADGTVDAFAVDLPIYHWACTGTDSPWAGQLEILPGNLSSELWFYCAAVANQPGNTALLRAINQFIAEFRTTRDYQQLVERWQGQVYSANRWQFQPGVHDLKSLEAGD</sequence>
<dbReference type="EMBL" id="LT629787">
    <property type="protein sequence ID" value="SDU30785.1"/>
    <property type="molecule type" value="Genomic_DNA"/>
</dbReference>
<dbReference type="SMART" id="SM00062">
    <property type="entry name" value="PBPb"/>
    <property type="match status" value="1"/>
</dbReference>
<dbReference type="Pfam" id="PF00497">
    <property type="entry name" value="SBP_bac_3"/>
    <property type="match status" value="1"/>
</dbReference>
<keyword evidence="3 4" id="KW-0807">Transducer</keyword>
<evidence type="ECO:0000256" key="3">
    <source>
        <dbReference type="ARBA" id="ARBA00023224"/>
    </source>
</evidence>
<evidence type="ECO:0000259" key="5">
    <source>
        <dbReference type="PROSITE" id="PS50111"/>
    </source>
</evidence>
<dbReference type="GO" id="GO:0004888">
    <property type="term" value="F:transmembrane signaling receptor activity"/>
    <property type="evidence" value="ECO:0007669"/>
    <property type="project" value="InterPro"/>
</dbReference>
<dbReference type="GO" id="GO:0006935">
    <property type="term" value="P:chemotaxis"/>
    <property type="evidence" value="ECO:0007669"/>
    <property type="project" value="InterPro"/>
</dbReference>
<dbReference type="STRING" id="1434072.SAMN05216210_3016"/>
<dbReference type="Pfam" id="PF00015">
    <property type="entry name" value="MCPsignal"/>
    <property type="match status" value="1"/>
</dbReference>
<dbReference type="SUPFAM" id="SSF53850">
    <property type="entry name" value="Periplasmic binding protein-like II"/>
    <property type="match status" value="1"/>
</dbReference>
<dbReference type="Gene3D" id="1.10.287.950">
    <property type="entry name" value="Methyl-accepting chemotaxis protein"/>
    <property type="match status" value="1"/>
</dbReference>
<comment type="similarity">
    <text evidence="1">Belongs to the bacterial solute-binding protein 3 family.</text>
</comment>
<dbReference type="PANTHER" id="PTHR35936:SF17">
    <property type="entry name" value="ARGININE-BINDING EXTRACELLULAR PROTEIN ARTP"/>
    <property type="match status" value="1"/>
</dbReference>
<reference evidence="7" key="1">
    <citation type="submission" date="2016-10" db="EMBL/GenBank/DDBJ databases">
        <authorList>
            <person name="Varghese N."/>
            <person name="Submissions S."/>
        </authorList>
    </citation>
    <scope>NUCLEOTIDE SEQUENCE [LARGE SCALE GENOMIC DNA]</scope>
    <source>
        <strain evidence="7">CECT 8338</strain>
    </source>
</reference>
<organism evidence="6 7">
    <name type="scientific">Halopseudomonas salegens</name>
    <dbReference type="NCBI Taxonomy" id="1434072"/>
    <lineage>
        <taxon>Bacteria</taxon>
        <taxon>Pseudomonadati</taxon>
        <taxon>Pseudomonadota</taxon>
        <taxon>Gammaproteobacteria</taxon>
        <taxon>Pseudomonadales</taxon>
        <taxon>Pseudomonadaceae</taxon>
        <taxon>Halopseudomonas</taxon>
    </lineage>
</organism>
<dbReference type="InterPro" id="IPR001638">
    <property type="entry name" value="Solute-binding_3/MltF_N"/>
</dbReference>
<dbReference type="SMART" id="SM00283">
    <property type="entry name" value="MA"/>
    <property type="match status" value="1"/>
</dbReference>
<dbReference type="PRINTS" id="PR00260">
    <property type="entry name" value="CHEMTRNSDUCR"/>
</dbReference>